<accession>A0A9D0Z6S8</accession>
<dbReference type="SMART" id="SM00387">
    <property type="entry name" value="HATPase_c"/>
    <property type="match status" value="1"/>
</dbReference>
<dbReference type="Proteomes" id="UP000886874">
    <property type="component" value="Unassembled WGS sequence"/>
</dbReference>
<keyword evidence="1" id="KW-0597">Phosphoprotein</keyword>
<proteinExistence type="predicted"/>
<dbReference type="PANTHER" id="PTHR43547">
    <property type="entry name" value="TWO-COMPONENT HISTIDINE KINASE"/>
    <property type="match status" value="1"/>
</dbReference>
<keyword evidence="2 5" id="KW-0418">Kinase</keyword>
<keyword evidence="2 5" id="KW-0808">Transferase</keyword>
<name>A0A9D0Z6S8_9FIRM</name>
<dbReference type="PANTHER" id="PTHR43547:SF2">
    <property type="entry name" value="HYBRID SIGNAL TRANSDUCTION HISTIDINE KINASE C"/>
    <property type="match status" value="1"/>
</dbReference>
<dbReference type="AlphaFoldDB" id="A0A9D0Z6S8"/>
<dbReference type="InterPro" id="IPR005467">
    <property type="entry name" value="His_kinase_dom"/>
</dbReference>
<reference evidence="5" key="2">
    <citation type="journal article" date="2021" name="PeerJ">
        <title>Extensive microbial diversity within the chicken gut microbiome revealed by metagenomics and culture.</title>
        <authorList>
            <person name="Gilroy R."/>
            <person name="Ravi A."/>
            <person name="Getino M."/>
            <person name="Pursley I."/>
            <person name="Horton D.L."/>
            <person name="Alikhan N.F."/>
            <person name="Baker D."/>
            <person name="Gharbi K."/>
            <person name="Hall N."/>
            <person name="Watson M."/>
            <person name="Adriaenssens E.M."/>
            <person name="Foster-Nyarko E."/>
            <person name="Jarju S."/>
            <person name="Secka A."/>
            <person name="Antonio M."/>
            <person name="Oren A."/>
            <person name="Chaudhuri R.R."/>
            <person name="La Ragione R."/>
            <person name="Hildebrand F."/>
            <person name="Pallen M.J."/>
        </authorList>
    </citation>
    <scope>NUCLEOTIDE SEQUENCE</scope>
    <source>
        <strain evidence="5">ChiSjej2B20-13462</strain>
    </source>
</reference>
<gene>
    <name evidence="5" type="ORF">IAA67_04860</name>
</gene>
<dbReference type="Gene3D" id="3.30.565.10">
    <property type="entry name" value="Histidine kinase-like ATPase, C-terminal domain"/>
    <property type="match status" value="1"/>
</dbReference>
<feature type="domain" description="Histidine kinase" evidence="4">
    <location>
        <begin position="105"/>
        <end position="323"/>
    </location>
</feature>
<dbReference type="InterPro" id="IPR036890">
    <property type="entry name" value="HATPase_C_sf"/>
</dbReference>
<dbReference type="EMBL" id="DVFN01000070">
    <property type="protein sequence ID" value="HIQ69646.1"/>
    <property type="molecule type" value="Genomic_DNA"/>
</dbReference>
<evidence type="ECO:0000259" key="4">
    <source>
        <dbReference type="PROSITE" id="PS50109"/>
    </source>
</evidence>
<keyword evidence="3" id="KW-0902">Two-component regulatory system</keyword>
<evidence type="ECO:0000256" key="1">
    <source>
        <dbReference type="ARBA" id="ARBA00022553"/>
    </source>
</evidence>
<evidence type="ECO:0000256" key="2">
    <source>
        <dbReference type="ARBA" id="ARBA00022777"/>
    </source>
</evidence>
<organism evidence="5 6">
    <name type="scientific">Candidatus Avoscillospira stercorigallinarum</name>
    <dbReference type="NCBI Taxonomy" id="2840708"/>
    <lineage>
        <taxon>Bacteria</taxon>
        <taxon>Bacillati</taxon>
        <taxon>Bacillota</taxon>
        <taxon>Clostridia</taxon>
        <taxon>Eubacteriales</taxon>
        <taxon>Oscillospiraceae</taxon>
        <taxon>Oscillospiraceae incertae sedis</taxon>
        <taxon>Candidatus Avoscillospira</taxon>
    </lineage>
</organism>
<dbReference type="CDD" id="cd00075">
    <property type="entry name" value="HATPase"/>
    <property type="match status" value="1"/>
</dbReference>
<dbReference type="SUPFAM" id="SSF55874">
    <property type="entry name" value="ATPase domain of HSP90 chaperone/DNA topoisomerase II/histidine kinase"/>
    <property type="match status" value="1"/>
</dbReference>
<evidence type="ECO:0000313" key="5">
    <source>
        <dbReference type="EMBL" id="HIQ69646.1"/>
    </source>
</evidence>
<protein>
    <submittedName>
        <fullName evidence="5">HAMP domain-containing histidine kinase</fullName>
    </submittedName>
</protein>
<evidence type="ECO:0000256" key="3">
    <source>
        <dbReference type="ARBA" id="ARBA00023012"/>
    </source>
</evidence>
<evidence type="ECO:0000313" key="6">
    <source>
        <dbReference type="Proteomes" id="UP000886874"/>
    </source>
</evidence>
<dbReference type="GO" id="GO:0000155">
    <property type="term" value="F:phosphorelay sensor kinase activity"/>
    <property type="evidence" value="ECO:0007669"/>
    <property type="project" value="TreeGrafter"/>
</dbReference>
<dbReference type="Pfam" id="PF02518">
    <property type="entry name" value="HATPase_c"/>
    <property type="match status" value="1"/>
</dbReference>
<sequence>MSEITAAQALPLLELLPQPALVILSDGRIEANPPAARLAPENAAALPGWLGSCSDAYAAWDRQGGLSLLLSRDGTEYLLTAHPLADGTLLLLSPQGAFRTDVLAATSQVLRQPLGDLASLSQHLAAGLDVGEDPGLWEDSAAITRHIYRISRILCNLADLERLRSGQYTPRMEPLDLLPFLERLLQECAGVCAEAGRTLDYQLPAASVTLYADGVLIQRAFLNLLSNALKYGDPSRPIVVRFQLLPHAVLIQMRNHCAEANATLLQDAFHRLQNRGVLPDPRWGLGLGLPLAEAVAKLHGGTAAVEQDPSGAVTVTLSFSCRRELHAGTVKMPPFDYTGGMRMSLLELCESLPTRCFADHAL</sequence>
<dbReference type="InterPro" id="IPR003594">
    <property type="entry name" value="HATPase_dom"/>
</dbReference>
<reference evidence="5" key="1">
    <citation type="submission" date="2020-10" db="EMBL/GenBank/DDBJ databases">
        <authorList>
            <person name="Gilroy R."/>
        </authorList>
    </citation>
    <scope>NUCLEOTIDE SEQUENCE</scope>
    <source>
        <strain evidence="5">ChiSjej2B20-13462</strain>
    </source>
</reference>
<comment type="caution">
    <text evidence="5">The sequence shown here is derived from an EMBL/GenBank/DDBJ whole genome shotgun (WGS) entry which is preliminary data.</text>
</comment>
<dbReference type="PROSITE" id="PS50109">
    <property type="entry name" value="HIS_KIN"/>
    <property type="match status" value="1"/>
</dbReference>